<dbReference type="HAMAP" id="MF_00782">
    <property type="entry name" value="Glut_biosynth"/>
    <property type="match status" value="1"/>
</dbReference>
<feature type="region of interest" description="Glutamate--cysteine ligase" evidence="13">
    <location>
        <begin position="1"/>
        <end position="339"/>
    </location>
</feature>
<proteinExistence type="inferred from homology"/>
<dbReference type="Pfam" id="PF04262">
    <property type="entry name" value="Glu_cys_ligase"/>
    <property type="match status" value="2"/>
</dbReference>
<keyword evidence="6" id="KW-0479">Metal-binding</keyword>
<keyword evidence="10" id="KW-0464">Manganese</keyword>
<organism evidence="15 16">
    <name type="scientific">Atopococcus tabaci</name>
    <dbReference type="NCBI Taxonomy" id="269774"/>
    <lineage>
        <taxon>Bacteria</taxon>
        <taxon>Bacillati</taxon>
        <taxon>Bacillota</taxon>
        <taxon>Bacilli</taxon>
        <taxon>Lactobacillales</taxon>
        <taxon>Carnobacteriaceae</taxon>
        <taxon>Atopococcus</taxon>
    </lineage>
</organism>
<dbReference type="Pfam" id="PF18419">
    <property type="entry name" value="ATP-grasp_6"/>
    <property type="match status" value="1"/>
</dbReference>
<comment type="caution">
    <text evidence="15">The sequence shown here is derived from an EMBL/GenBank/DDBJ whole genome shotgun (WGS) entry which is preliminary data.</text>
</comment>
<keyword evidence="16" id="KW-1185">Reference proteome</keyword>
<dbReference type="SUPFAM" id="SSF55931">
    <property type="entry name" value="Glutamine synthetase/guanido kinase"/>
    <property type="match status" value="1"/>
</dbReference>
<dbReference type="GO" id="GO:0046872">
    <property type="term" value="F:metal ion binding"/>
    <property type="evidence" value="ECO:0007669"/>
    <property type="project" value="UniProtKB-KW"/>
</dbReference>
<evidence type="ECO:0000256" key="6">
    <source>
        <dbReference type="ARBA" id="ARBA00022723"/>
    </source>
</evidence>
<dbReference type="PANTHER" id="PTHR38761:SF1">
    <property type="entry name" value="GLUTAMATE--CYSTEINE LIGASE"/>
    <property type="match status" value="1"/>
</dbReference>
<keyword evidence="5 13" id="KW-0317">Glutathione biosynthesis</keyword>
<dbReference type="Gene3D" id="3.30.590.20">
    <property type="match status" value="1"/>
</dbReference>
<sequence>MDIKNNILKNNLQHEFMKGTFGLEREALRVHEDGRIALTDHPHILGNRSYHETISTDFSEAQPELITPVCHSVDDMYKQMQALEKVMMLSLPQDEYLWTYSMPAILPEDESLIPIVRVEDQSQITYREGLAERYGKRKQMISGMHFNFGFKKELIEGLSSTDPFKDYGVQTISNMIHMKLARNFIRYRWLLTYLFGGVPTAHSSFYDKESDSVDYHVRSMRSSPLGYHNALPRQVSYASIEDYVDDILTMVADGTLSQEREFYGSARPRGTESIAGLAEKGVQYIELRSLDNNPYSMTGLSRDQLHFTHLYCLLMVWMDEDDASTEALELGTHMNEQSGLERPQEESEYKEEGLYLLKLMQDMVDELNLDSYYKDLVTRALDEMEDPAQTLAYRVSKSIEEAGSLVDFGMDIAQNFKQEYLKTPYILDGYEKMEMSTQMLMFDALQKGINLEVLDESDQFVRLEHNGREEYVQKGNKTAKDNYVSQLMMANKTVTKIVLDEHDFIVPKDESFTSLEDAKAFYPVIAEKSIVVKPKTTNYGIGITVFAEPASQEDYIEALTIAFSEDDSILIEEYIAGTEYRFFVVDGKTRAVLLREPAHVVGDGKHSIQELVSQKNDDPLRGEGHRSPLEKIQIGPSELLTLKEQKLTVEDVPAENQTVYLRTTSNISTGGDSIDFTEQMDASYKNIAGQISDALGAKVSGIDLIIPDYKHVSQADEPGYYCLEANFNPAMHMHMYVADGEGQRVTLDILNLLFPELKLLEE</sequence>
<dbReference type="InterPro" id="IPR006334">
    <property type="entry name" value="Glut_cys_ligase"/>
</dbReference>
<dbReference type="EC" id="6.3.2.3" evidence="13"/>
<evidence type="ECO:0000256" key="1">
    <source>
        <dbReference type="ARBA" id="ARBA00001936"/>
    </source>
</evidence>
<dbReference type="EC" id="6.3.2.2" evidence="13"/>
<dbReference type="NCBIfam" id="NF002688">
    <property type="entry name" value="PRK02471.1"/>
    <property type="match status" value="1"/>
</dbReference>
<accession>A0AA43ZS65</accession>
<dbReference type="InterPro" id="IPR007370">
    <property type="entry name" value="Glu_cys_ligase"/>
</dbReference>
<dbReference type="EMBL" id="JAUNQW010000025">
    <property type="protein sequence ID" value="MDO5457770.1"/>
    <property type="molecule type" value="Genomic_DNA"/>
</dbReference>
<evidence type="ECO:0000256" key="7">
    <source>
        <dbReference type="ARBA" id="ARBA00022741"/>
    </source>
</evidence>
<comment type="pathway">
    <text evidence="3 13">Sulfur metabolism; glutathione biosynthesis; glutathione from L-cysteine and L-glutamate: step 1/2.</text>
</comment>
<feature type="domain" description="ATP-grasp" evidence="14">
    <location>
        <begin position="496"/>
        <end position="754"/>
    </location>
</feature>
<comment type="similarity">
    <text evidence="13">In the N-terminal section; belongs to the glutamate--cysteine ligase type 1 family. Type 2 subfamily.</text>
</comment>
<evidence type="ECO:0000259" key="14">
    <source>
        <dbReference type="PROSITE" id="PS50975"/>
    </source>
</evidence>
<dbReference type="AlphaFoldDB" id="A0AA43ZS65"/>
<evidence type="ECO:0000256" key="13">
    <source>
        <dbReference type="HAMAP-Rule" id="MF_00782"/>
    </source>
</evidence>
<evidence type="ECO:0000256" key="4">
    <source>
        <dbReference type="ARBA" id="ARBA00022598"/>
    </source>
</evidence>
<evidence type="ECO:0000256" key="2">
    <source>
        <dbReference type="ARBA" id="ARBA00001946"/>
    </source>
</evidence>
<reference evidence="15" key="1">
    <citation type="submission" date="2023-07" db="EMBL/GenBank/DDBJ databases">
        <title>Between Cages and Wild: Unraveling the Impact of Captivity on Animal Microbiomes and Antimicrobial Resistance.</title>
        <authorList>
            <person name="Schmartz G.P."/>
            <person name="Rehner J."/>
            <person name="Schuff M.J."/>
            <person name="Becker S.L."/>
            <person name="Kravczyk M."/>
            <person name="Gurevich A."/>
            <person name="Francke R."/>
            <person name="Mueller R."/>
            <person name="Keller V."/>
            <person name="Keller A."/>
        </authorList>
    </citation>
    <scope>NUCLEOTIDE SEQUENCE</scope>
    <source>
        <strain evidence="15">S39M_St_73</strain>
    </source>
</reference>
<dbReference type="Proteomes" id="UP001171751">
    <property type="component" value="Unassembled WGS sequence"/>
</dbReference>
<evidence type="ECO:0000256" key="10">
    <source>
        <dbReference type="ARBA" id="ARBA00023211"/>
    </source>
</evidence>
<comment type="subunit">
    <text evidence="13">Monomer.</text>
</comment>
<gene>
    <name evidence="13 15" type="primary">gshAB</name>
    <name evidence="13" type="synonym">gshF</name>
    <name evidence="15" type="ORF">Q4F26_05425</name>
</gene>
<evidence type="ECO:0000256" key="8">
    <source>
        <dbReference type="ARBA" id="ARBA00022840"/>
    </source>
</evidence>
<comment type="cofactor">
    <cofactor evidence="1">
        <name>Mn(2+)</name>
        <dbReference type="ChEBI" id="CHEBI:29035"/>
    </cofactor>
</comment>
<dbReference type="SUPFAM" id="SSF56059">
    <property type="entry name" value="Glutathione synthetase ATP-binding domain-like"/>
    <property type="match status" value="1"/>
</dbReference>
<evidence type="ECO:0000313" key="15">
    <source>
        <dbReference type="EMBL" id="MDO5457770.1"/>
    </source>
</evidence>
<evidence type="ECO:0000256" key="12">
    <source>
        <dbReference type="ARBA" id="ARBA00048819"/>
    </source>
</evidence>
<evidence type="ECO:0000256" key="5">
    <source>
        <dbReference type="ARBA" id="ARBA00022684"/>
    </source>
</evidence>
<comment type="catalytic activity">
    <reaction evidence="13">
        <text>gamma-L-glutamyl-L-cysteine + glycine + ATP = glutathione + ADP + phosphate + H(+)</text>
        <dbReference type="Rhea" id="RHEA:13557"/>
        <dbReference type="ChEBI" id="CHEBI:15378"/>
        <dbReference type="ChEBI" id="CHEBI:30616"/>
        <dbReference type="ChEBI" id="CHEBI:43474"/>
        <dbReference type="ChEBI" id="CHEBI:57305"/>
        <dbReference type="ChEBI" id="CHEBI:57925"/>
        <dbReference type="ChEBI" id="CHEBI:58173"/>
        <dbReference type="ChEBI" id="CHEBI:456216"/>
        <dbReference type="EC" id="6.3.2.3"/>
    </reaction>
</comment>
<comment type="pathway">
    <text evidence="13">Sulfur metabolism; glutathione biosynthesis; glutathione from L-cysteine and L-glutamate: step 2/2.</text>
</comment>
<protein>
    <recommendedName>
        <fullName evidence="13">Glutathione biosynthesis bifunctional protein GshAB</fullName>
    </recommendedName>
    <alternativeName>
        <fullName evidence="13">Gamma-GCS-GS</fullName>
        <shortName evidence="13">GCS-GS</shortName>
    </alternativeName>
    <domain>
        <recommendedName>
            <fullName evidence="13">Glutamate--cysteine ligase</fullName>
            <ecNumber evidence="13">6.3.2.2</ecNumber>
        </recommendedName>
        <alternativeName>
            <fullName evidence="13">Gamma-ECS</fullName>
            <shortName evidence="13">GCS</shortName>
        </alternativeName>
        <alternativeName>
            <fullName evidence="13">Gamma-glutamylcysteine synthetase</fullName>
        </alternativeName>
    </domain>
    <domain>
        <recommendedName>
            <fullName evidence="13">Glutathione synthetase</fullName>
            <ecNumber evidence="13">6.3.2.3</ecNumber>
        </recommendedName>
        <alternativeName>
            <fullName evidence="13">GSH synthetase</fullName>
            <shortName evidence="13">GS</shortName>
            <shortName evidence="13">GSH-S</shortName>
            <shortName evidence="13">GSHase</shortName>
        </alternativeName>
        <alternativeName>
            <fullName evidence="13">Glutathione synthase</fullName>
        </alternativeName>
    </domain>
</protein>
<keyword evidence="4 13" id="KW-0436">Ligase</keyword>
<comment type="cofactor">
    <cofactor evidence="2">
        <name>Mg(2+)</name>
        <dbReference type="ChEBI" id="CHEBI:18420"/>
    </cofactor>
</comment>
<keyword evidence="9" id="KW-0460">Magnesium</keyword>
<dbReference type="NCBIfam" id="TIGR01435">
    <property type="entry name" value="glu_cys_lig_rel"/>
    <property type="match status" value="1"/>
</dbReference>
<dbReference type="GO" id="GO:0005829">
    <property type="term" value="C:cytosol"/>
    <property type="evidence" value="ECO:0007669"/>
    <property type="project" value="TreeGrafter"/>
</dbReference>
<name>A0AA43ZS65_9LACT</name>
<dbReference type="GO" id="GO:0004363">
    <property type="term" value="F:glutathione synthase activity"/>
    <property type="evidence" value="ECO:0007669"/>
    <property type="project" value="UniProtKB-UniRule"/>
</dbReference>
<dbReference type="Gene3D" id="3.30.470.20">
    <property type="entry name" value="ATP-grasp fold, B domain"/>
    <property type="match status" value="2"/>
</dbReference>
<dbReference type="PANTHER" id="PTHR38761">
    <property type="entry name" value="GLUTAMATE--CYSTEINE LIGASE"/>
    <property type="match status" value="1"/>
</dbReference>
<dbReference type="InterPro" id="IPR011761">
    <property type="entry name" value="ATP-grasp"/>
</dbReference>
<dbReference type="PROSITE" id="PS50975">
    <property type="entry name" value="ATP_GRASP"/>
    <property type="match status" value="1"/>
</dbReference>
<keyword evidence="7 13" id="KW-0547">Nucleotide-binding</keyword>
<dbReference type="InterPro" id="IPR014746">
    <property type="entry name" value="Gln_synth/guanido_kin_cat_dom"/>
</dbReference>
<comment type="catalytic activity">
    <reaction evidence="12 13">
        <text>L-cysteine + L-glutamate + ATP = gamma-L-glutamyl-L-cysteine + ADP + phosphate + H(+)</text>
        <dbReference type="Rhea" id="RHEA:13285"/>
        <dbReference type="ChEBI" id="CHEBI:15378"/>
        <dbReference type="ChEBI" id="CHEBI:29985"/>
        <dbReference type="ChEBI" id="CHEBI:30616"/>
        <dbReference type="ChEBI" id="CHEBI:35235"/>
        <dbReference type="ChEBI" id="CHEBI:43474"/>
        <dbReference type="ChEBI" id="CHEBI:58173"/>
        <dbReference type="ChEBI" id="CHEBI:456216"/>
        <dbReference type="EC" id="6.3.2.2"/>
    </reaction>
</comment>
<keyword evidence="11 13" id="KW-0511">Multifunctional enzyme</keyword>
<dbReference type="GO" id="GO:0004357">
    <property type="term" value="F:glutamate-cysteine ligase activity"/>
    <property type="evidence" value="ECO:0007669"/>
    <property type="project" value="UniProtKB-UniRule"/>
</dbReference>
<dbReference type="InterPro" id="IPR040657">
    <property type="entry name" value="GshAB_ATP-grasp"/>
</dbReference>
<evidence type="ECO:0000256" key="3">
    <source>
        <dbReference type="ARBA" id="ARBA00005006"/>
    </source>
</evidence>
<dbReference type="InterPro" id="IPR006335">
    <property type="entry name" value="Glut_biosynth"/>
</dbReference>
<evidence type="ECO:0000313" key="16">
    <source>
        <dbReference type="Proteomes" id="UP001171751"/>
    </source>
</evidence>
<dbReference type="GO" id="GO:0005524">
    <property type="term" value="F:ATP binding"/>
    <property type="evidence" value="ECO:0007669"/>
    <property type="project" value="UniProtKB-UniRule"/>
</dbReference>
<evidence type="ECO:0000256" key="9">
    <source>
        <dbReference type="ARBA" id="ARBA00022842"/>
    </source>
</evidence>
<comment type="function">
    <text evidence="13">Synthesizes glutathione from L-glutamate and L-cysteine via gamma-L-glutamyl-L-cysteine.</text>
</comment>
<keyword evidence="8 13" id="KW-0067">ATP-binding</keyword>
<evidence type="ECO:0000256" key="11">
    <source>
        <dbReference type="ARBA" id="ARBA00023268"/>
    </source>
</evidence>